<sequence length="225" mass="24715">MRSTLPASLPRCFYLVLPLLLLFSGAATAQVRVTGTIANASTGKPVPGATVLISRTKQGVIANNEGEFSIDVANSADTLVFSSVGYQPQRLPLGRTGISQMILQIKLVPGNVLLGEVRVEEGRPDRSQINRALRNLRKPPASPTSVVRLPKRVPLFPVDSTAPGPPKVTIQSPVSLIYDQFSKAGKERRKLESLQAADEAQRRAEQARKERERYNRNFKDNRGYE</sequence>
<protein>
    <recommendedName>
        <fullName evidence="5">Carboxypeptidase-like regulatory domain-containing protein</fullName>
    </recommendedName>
</protein>
<reference evidence="3 4" key="1">
    <citation type="submission" date="2017-01" db="EMBL/GenBank/DDBJ databases">
        <title>A new Hymenobacter.</title>
        <authorList>
            <person name="Liang Y."/>
            <person name="Feng F."/>
        </authorList>
    </citation>
    <scope>NUCLEOTIDE SEQUENCE [LARGE SCALE GENOMIC DNA]</scope>
    <source>
        <strain evidence="3">MIMBbqt21</strain>
    </source>
</reference>
<keyword evidence="2" id="KW-0732">Signal</keyword>
<feature type="region of interest" description="Disordered" evidence="1">
    <location>
        <begin position="189"/>
        <end position="225"/>
    </location>
</feature>
<dbReference type="Proteomes" id="UP000194873">
    <property type="component" value="Unassembled WGS sequence"/>
</dbReference>
<accession>A0A243WCC7</accession>
<name>A0A243WCC7_9BACT</name>
<dbReference type="SUPFAM" id="SSF49464">
    <property type="entry name" value="Carboxypeptidase regulatory domain-like"/>
    <property type="match status" value="1"/>
</dbReference>
<proteinExistence type="predicted"/>
<evidence type="ECO:0000313" key="3">
    <source>
        <dbReference type="EMBL" id="OUJ73292.1"/>
    </source>
</evidence>
<feature type="compositionally biased region" description="Basic and acidic residues" evidence="1">
    <location>
        <begin position="199"/>
        <end position="225"/>
    </location>
</feature>
<evidence type="ECO:0000256" key="2">
    <source>
        <dbReference type="SAM" id="SignalP"/>
    </source>
</evidence>
<comment type="caution">
    <text evidence="3">The sequence shown here is derived from an EMBL/GenBank/DDBJ whole genome shotgun (WGS) entry which is preliminary data.</text>
</comment>
<gene>
    <name evidence="3" type="ORF">BXP70_14330</name>
</gene>
<feature type="signal peptide" evidence="2">
    <location>
        <begin position="1"/>
        <end position="29"/>
    </location>
</feature>
<dbReference type="EMBL" id="MTSE01000007">
    <property type="protein sequence ID" value="OUJ73292.1"/>
    <property type="molecule type" value="Genomic_DNA"/>
</dbReference>
<feature type="chain" id="PRO_5012986971" description="Carboxypeptidase-like regulatory domain-containing protein" evidence="2">
    <location>
        <begin position="30"/>
        <end position="225"/>
    </location>
</feature>
<dbReference type="AlphaFoldDB" id="A0A243WCC7"/>
<dbReference type="InterPro" id="IPR008969">
    <property type="entry name" value="CarboxyPept-like_regulatory"/>
</dbReference>
<organism evidence="3 4">
    <name type="scientific">Hymenobacter crusticola</name>
    <dbReference type="NCBI Taxonomy" id="1770526"/>
    <lineage>
        <taxon>Bacteria</taxon>
        <taxon>Pseudomonadati</taxon>
        <taxon>Bacteroidota</taxon>
        <taxon>Cytophagia</taxon>
        <taxon>Cytophagales</taxon>
        <taxon>Hymenobacteraceae</taxon>
        <taxon>Hymenobacter</taxon>
    </lineage>
</organism>
<keyword evidence="4" id="KW-1185">Reference proteome</keyword>
<evidence type="ECO:0000256" key="1">
    <source>
        <dbReference type="SAM" id="MobiDB-lite"/>
    </source>
</evidence>
<dbReference type="Gene3D" id="2.60.40.1120">
    <property type="entry name" value="Carboxypeptidase-like, regulatory domain"/>
    <property type="match status" value="1"/>
</dbReference>
<dbReference type="Pfam" id="PF13715">
    <property type="entry name" value="CarbopepD_reg_2"/>
    <property type="match status" value="1"/>
</dbReference>
<evidence type="ECO:0008006" key="5">
    <source>
        <dbReference type="Google" id="ProtNLM"/>
    </source>
</evidence>
<evidence type="ECO:0000313" key="4">
    <source>
        <dbReference type="Proteomes" id="UP000194873"/>
    </source>
</evidence>